<proteinExistence type="predicted"/>
<keyword evidence="2" id="KW-1185">Reference proteome</keyword>
<dbReference type="AlphaFoldDB" id="A0A172TY26"/>
<sequence length="68" mass="7371">MAFSHMVLFFRHSAQTLVRFSIGIADCSLIQDSHVQVTALTVAQVCLTVKVCSQILEPAIGTGHQEQG</sequence>
<gene>
    <name evidence="1" type="ORF">SY85_17020</name>
</gene>
<evidence type="ECO:0000313" key="1">
    <source>
        <dbReference type="EMBL" id="ANE51940.1"/>
    </source>
</evidence>
<evidence type="ECO:0000313" key="2">
    <source>
        <dbReference type="Proteomes" id="UP000077177"/>
    </source>
</evidence>
<dbReference type="STRING" id="1492898.SY85_17020"/>
<reference evidence="2" key="1">
    <citation type="submission" date="2015-01" db="EMBL/GenBank/DDBJ databases">
        <title>Flavisolibacter sp./LCS9/ whole genome sequencing.</title>
        <authorList>
            <person name="Kim M.K."/>
            <person name="Srinivasan S."/>
            <person name="Lee J.-J."/>
        </authorList>
    </citation>
    <scope>NUCLEOTIDE SEQUENCE [LARGE SCALE GENOMIC DNA]</scope>
    <source>
        <strain evidence="2">LCS9</strain>
    </source>
</reference>
<reference evidence="1 2" key="2">
    <citation type="journal article" date="2016" name="Int. J. Syst. Evol. Microbiol.">
        <title>Flavisolibacter tropicus sp. nov., isolated from tropical soil.</title>
        <authorList>
            <person name="Lee J.J."/>
            <person name="Kang M.S."/>
            <person name="Kim G.S."/>
            <person name="Lee C.S."/>
            <person name="Lim S."/>
            <person name="Lee J."/>
            <person name="Roh S.H."/>
            <person name="Kang H."/>
            <person name="Ha J.M."/>
            <person name="Bae S."/>
            <person name="Jung H.Y."/>
            <person name="Kim M.K."/>
        </authorList>
    </citation>
    <scope>NUCLEOTIDE SEQUENCE [LARGE SCALE GENOMIC DNA]</scope>
    <source>
        <strain evidence="1 2">LCS9</strain>
    </source>
</reference>
<protein>
    <submittedName>
        <fullName evidence="1">Uncharacterized protein</fullName>
    </submittedName>
</protein>
<dbReference type="Proteomes" id="UP000077177">
    <property type="component" value="Chromosome"/>
</dbReference>
<dbReference type="KEGG" id="fla:SY85_17020"/>
<accession>A0A172TY26</accession>
<dbReference type="EMBL" id="CP011390">
    <property type="protein sequence ID" value="ANE51940.1"/>
    <property type="molecule type" value="Genomic_DNA"/>
</dbReference>
<organism evidence="1 2">
    <name type="scientific">Flavisolibacter tropicus</name>
    <dbReference type="NCBI Taxonomy" id="1492898"/>
    <lineage>
        <taxon>Bacteria</taxon>
        <taxon>Pseudomonadati</taxon>
        <taxon>Bacteroidota</taxon>
        <taxon>Chitinophagia</taxon>
        <taxon>Chitinophagales</taxon>
        <taxon>Chitinophagaceae</taxon>
        <taxon>Flavisolibacter</taxon>
    </lineage>
</organism>
<name>A0A172TY26_9BACT</name>